<accession>A0A977PTE2</accession>
<protein>
    <recommendedName>
        <fullName evidence="3">PNPLA domain-containing protein</fullName>
    </recommendedName>
</protein>
<feature type="transmembrane region" description="Helical" evidence="1">
    <location>
        <begin position="20"/>
        <end position="41"/>
    </location>
</feature>
<keyword evidence="1" id="KW-0812">Transmembrane</keyword>
<name>A0A977PTE2_9CYAN</name>
<sequence>MKNKNYGLTFGSSALFIGGLIFKFLWFILLFILVWGLAKFISEYFQFLKKPAEFLKLDKLDEKFTSILDWSYKHFPDLLYYAFLLRVPIISGLILFLFPLISFPLIPQFNASNFLQNIFVMESGIQLILVMSCATLTSITVVSLLKTTLVLIDENFNDKEYFRFGRFIGMIALFLPTWVLLLLNKETNIEWIYSFFGIAISAILLVITEIYEYRSNPIIKGIGSKISDISQPVISEISNSPIGSKISDISRPVIKGITTLKTRRIIFFTIQVISGLFFYGLVIFFNWPRNPSESILPNNLQAPTLLYVLLMIWILTLFVGLVTFLFDKSIDNQLDSQKKSLGKKVIFLVKKATKIGDNEEEMKFTVEFLNKFQEKFKLLNHTFYWPVILFLIIFSGLGYGTFGVDHFFKLENSNTPVKMENYKQDFQEAIWNRLCEEKFDIKKEIQTCNKDKEQSLVVVAASGGGIQASGWMTQVLAGLQEQKSGIGEDFTKAIGLISSTSGGSVGSMFYLDQFENGILSDQGLKKDENKLSKVVKNSTDDWLNSVGWGLAFPDLFRAIGLPVVLNWFGENHKYLDRGYALEKNWGKTLTVGDKKPPTLDDRRKKILAGEVPIAVYNTTLVENGRPFLVSSMKFVEGTMANYASELSGKSVDDTALDFKTLYNNCGTNGDQPCDLTLTTAARLSASFPYVTPMARNDRENIIKNKEGQNIKVKDKNGNDTDFLQNYHIADGGYYDNSGAFTAMNWLNNFLEYNNSLKNKDHRINIKKVIILQINAFPEDKLELDQHGSPGFVVTTIGPVNTLNGIRDSTQIGRNKLFAELLKDRWHNDKNEENNISIQDFTISFPESKPLKDKDGNVVKDKDGNLVKIPYNPPLSWRLTESQKMNLVEAWQQDTDIRETVEKMKTFWTPEAKAKI</sequence>
<reference evidence="2" key="1">
    <citation type="submission" date="2021-04" db="EMBL/GenBank/DDBJ databases">
        <title>Genome sequence of Woronichinia naegeliana from Washington state freshwater lake bloom.</title>
        <authorList>
            <person name="Dreher T.W."/>
        </authorList>
    </citation>
    <scope>NUCLEOTIDE SEQUENCE</scope>
    <source>
        <strain evidence="2">WA131</strain>
    </source>
</reference>
<proteinExistence type="predicted"/>
<evidence type="ECO:0008006" key="3">
    <source>
        <dbReference type="Google" id="ProtNLM"/>
    </source>
</evidence>
<gene>
    <name evidence="2" type="ORF">KA717_21785</name>
</gene>
<feature type="transmembrane region" description="Helical" evidence="1">
    <location>
        <begin position="383"/>
        <end position="402"/>
    </location>
</feature>
<dbReference type="AlphaFoldDB" id="A0A977PTE2"/>
<dbReference type="SUPFAM" id="SSF52151">
    <property type="entry name" value="FabD/lysophospholipase-like"/>
    <property type="match status" value="1"/>
</dbReference>
<dbReference type="EMBL" id="CP073041">
    <property type="protein sequence ID" value="UXE58661.1"/>
    <property type="molecule type" value="Genomic_DNA"/>
</dbReference>
<dbReference type="InterPro" id="IPR016035">
    <property type="entry name" value="Acyl_Trfase/lysoPLipase"/>
</dbReference>
<feature type="transmembrane region" description="Helical" evidence="1">
    <location>
        <begin position="125"/>
        <end position="152"/>
    </location>
</feature>
<feature type="transmembrane region" description="Helical" evidence="1">
    <location>
        <begin position="78"/>
        <end position="105"/>
    </location>
</feature>
<feature type="transmembrane region" description="Helical" evidence="1">
    <location>
        <begin position="189"/>
        <end position="211"/>
    </location>
</feature>
<evidence type="ECO:0000313" key="2">
    <source>
        <dbReference type="EMBL" id="UXE58661.1"/>
    </source>
</evidence>
<evidence type="ECO:0000256" key="1">
    <source>
        <dbReference type="SAM" id="Phobius"/>
    </source>
</evidence>
<keyword evidence="1" id="KW-0472">Membrane</keyword>
<feature type="transmembrane region" description="Helical" evidence="1">
    <location>
        <begin position="305"/>
        <end position="326"/>
    </location>
</feature>
<dbReference type="KEGG" id="wna:KA717_21785"/>
<feature type="transmembrane region" description="Helical" evidence="1">
    <location>
        <begin position="265"/>
        <end position="285"/>
    </location>
</feature>
<dbReference type="Proteomes" id="UP001065613">
    <property type="component" value="Chromosome"/>
</dbReference>
<keyword evidence="1" id="KW-1133">Transmembrane helix</keyword>
<feature type="transmembrane region" description="Helical" evidence="1">
    <location>
        <begin position="164"/>
        <end position="183"/>
    </location>
</feature>
<organism evidence="2">
    <name type="scientific">Woronichinia naegeliana WA131</name>
    <dbReference type="NCBI Taxonomy" id="2824559"/>
    <lineage>
        <taxon>Bacteria</taxon>
        <taxon>Bacillati</taxon>
        <taxon>Cyanobacteriota</taxon>
        <taxon>Cyanophyceae</taxon>
        <taxon>Synechococcales</taxon>
        <taxon>Coelosphaeriaceae</taxon>
        <taxon>Woronichinia</taxon>
    </lineage>
</organism>